<sequence length="741" mass="82444">MQTATDSPADLKAVDSQKEIARLQRRVDIAKDTINSLNSRLDDAEQQGLKLAKSLGFVNIHRAQSYIDNADEQTPYTEFIGRIESLQTDLSKERKDNEELRSQVQELLEERDALKAKVSDNSAALSALNATHHSTSQSYGVAQKQLQALQRRYDELEAVKVSAEERYKSDYRKFDQMKAYMRSEEIQELRTGLDDITKDERRQRRAEITASYRRKYQELEAAEHSKEEIIQDQSDKENQKTPVPETRKRPISLSPLHTHTPVSILPQSNMKAQPGAAAPSLPNMTVASSSRTLVASPHVPLHVKTSTTKPELPPPTGAILVPDSSDTDEAQLAQFPDSDPFSPLEITAPVLAGCSISSETTEDDSQRPVIPVKPVPKQEDRDHPQVPVKTPPPASKDHELKAPPSTQDDRKPLIMTSISPELTPRLGDRSTSSPRPRPLRLVDQRSQSKPRYSESSINTSARVDVKDEERPTKKRRVSSPGPGPSSARRSSMGEPGASAATALYVSGDTPSPRRKRGKDMSATTGRKLKGTVKDHGKGKQKELFKKEARTPVANTNARASSSKQLTDYSVFKGRGRYANDNTDGNTTINANFTIDPARNGGKNFQYDEVVRGRADRRHMEAGDCECCRDYYAQIGPMPPRLQAPLWRSPPSSPQGPKPCLRTGSAQLKEGADSDITSHKQAISRHRHHWASTSTPPSYWSIGFPSTQEVVSINEKAREMHQKKQKIVQEEANKDGGRYKKR</sequence>
<gene>
    <name evidence="7" type="ORF">MVEN_00505300</name>
</gene>
<protein>
    <recommendedName>
        <fullName evidence="6">DNA endonuclease activator Ctp1 C-terminal domain-containing protein</fullName>
    </recommendedName>
</protein>
<dbReference type="OrthoDB" id="5801062at2759"/>
<feature type="compositionally biased region" description="Basic and acidic residues" evidence="5">
    <location>
        <begin position="224"/>
        <end position="239"/>
    </location>
</feature>
<organism evidence="7 8">
    <name type="scientific">Mycena venus</name>
    <dbReference type="NCBI Taxonomy" id="2733690"/>
    <lineage>
        <taxon>Eukaryota</taxon>
        <taxon>Fungi</taxon>
        <taxon>Dikarya</taxon>
        <taxon>Basidiomycota</taxon>
        <taxon>Agaricomycotina</taxon>
        <taxon>Agaricomycetes</taxon>
        <taxon>Agaricomycetidae</taxon>
        <taxon>Agaricales</taxon>
        <taxon>Marasmiineae</taxon>
        <taxon>Mycenaceae</taxon>
        <taxon>Mycena</taxon>
    </lineage>
</organism>
<keyword evidence="8" id="KW-1185">Reference proteome</keyword>
<feature type="region of interest" description="Disordered" evidence="5">
    <location>
        <begin position="304"/>
        <end position="323"/>
    </location>
</feature>
<dbReference type="PANTHER" id="PTHR15107:SF0">
    <property type="entry name" value="DNA ENDONUCLEASE ACTIVATOR CTP1 C-TERMINAL DOMAIN-CONTAINING PROTEIN"/>
    <property type="match status" value="1"/>
</dbReference>
<feature type="compositionally biased region" description="Polar residues" evidence="5">
    <location>
        <begin position="444"/>
        <end position="461"/>
    </location>
</feature>
<dbReference type="InterPro" id="IPR033316">
    <property type="entry name" value="RBBP8-like"/>
</dbReference>
<dbReference type="GO" id="GO:0010792">
    <property type="term" value="P:DNA double-strand break processing involved in repair via single-strand annealing"/>
    <property type="evidence" value="ECO:0007669"/>
    <property type="project" value="TreeGrafter"/>
</dbReference>
<feature type="compositionally biased region" description="Basic and acidic residues" evidence="5">
    <location>
        <begin position="395"/>
        <end position="412"/>
    </location>
</feature>
<dbReference type="GO" id="GO:0005634">
    <property type="term" value="C:nucleus"/>
    <property type="evidence" value="ECO:0007669"/>
    <property type="project" value="UniProtKB-SubCell"/>
</dbReference>
<proteinExistence type="predicted"/>
<keyword evidence="2" id="KW-0227">DNA damage</keyword>
<accession>A0A8H6YI77</accession>
<evidence type="ECO:0000256" key="3">
    <source>
        <dbReference type="ARBA" id="ARBA00023242"/>
    </source>
</evidence>
<evidence type="ECO:0000313" key="8">
    <source>
        <dbReference type="Proteomes" id="UP000620124"/>
    </source>
</evidence>
<dbReference type="GO" id="GO:0003684">
    <property type="term" value="F:damaged DNA binding"/>
    <property type="evidence" value="ECO:0007669"/>
    <property type="project" value="TreeGrafter"/>
</dbReference>
<feature type="compositionally biased region" description="Basic and acidic residues" evidence="5">
    <location>
        <begin position="531"/>
        <end position="541"/>
    </location>
</feature>
<feature type="region of interest" description="Disordered" evidence="5">
    <location>
        <begin position="645"/>
        <end position="702"/>
    </location>
</feature>
<dbReference type="Pfam" id="PF08573">
    <property type="entry name" value="SAE2"/>
    <property type="match status" value="1"/>
</dbReference>
<keyword evidence="4" id="KW-0175">Coiled coil</keyword>
<evidence type="ECO:0000313" key="7">
    <source>
        <dbReference type="EMBL" id="KAF7361620.1"/>
    </source>
</evidence>
<evidence type="ECO:0000259" key="6">
    <source>
        <dbReference type="Pfam" id="PF08573"/>
    </source>
</evidence>
<evidence type="ECO:0000256" key="1">
    <source>
        <dbReference type="ARBA" id="ARBA00004123"/>
    </source>
</evidence>
<dbReference type="InterPro" id="IPR013882">
    <property type="entry name" value="Ctp1_C"/>
</dbReference>
<name>A0A8H6YI77_9AGAR</name>
<feature type="compositionally biased region" description="Polar residues" evidence="5">
    <location>
        <begin position="690"/>
        <end position="702"/>
    </location>
</feature>
<evidence type="ECO:0000256" key="5">
    <source>
        <dbReference type="SAM" id="MobiDB-lite"/>
    </source>
</evidence>
<dbReference type="Proteomes" id="UP000620124">
    <property type="component" value="Unassembled WGS sequence"/>
</dbReference>
<dbReference type="EMBL" id="JACAZI010000004">
    <property type="protein sequence ID" value="KAF7361620.1"/>
    <property type="molecule type" value="Genomic_DNA"/>
</dbReference>
<dbReference type="PANTHER" id="PTHR15107">
    <property type="entry name" value="RETINOBLASTOMA BINDING PROTEIN 8"/>
    <property type="match status" value="1"/>
</dbReference>
<evidence type="ECO:0000256" key="2">
    <source>
        <dbReference type="ARBA" id="ARBA00022763"/>
    </source>
</evidence>
<comment type="caution">
    <text evidence="7">The sequence shown here is derived from an EMBL/GenBank/DDBJ whole genome shotgun (WGS) entry which is preliminary data.</text>
</comment>
<feature type="domain" description="DNA endonuclease activator Ctp1 C-terminal" evidence="6">
    <location>
        <begin position="605"/>
        <end position="708"/>
    </location>
</feature>
<feature type="region of interest" description="Disordered" evidence="5">
    <location>
        <begin position="224"/>
        <end position="262"/>
    </location>
</feature>
<evidence type="ECO:0000256" key="4">
    <source>
        <dbReference type="SAM" id="Coils"/>
    </source>
</evidence>
<feature type="region of interest" description="Disordered" evidence="5">
    <location>
        <begin position="356"/>
        <end position="541"/>
    </location>
</feature>
<feature type="coiled-coil region" evidence="4">
    <location>
        <begin position="13"/>
        <end position="47"/>
    </location>
</feature>
<reference evidence="7" key="1">
    <citation type="submission" date="2020-05" db="EMBL/GenBank/DDBJ databases">
        <title>Mycena genomes resolve the evolution of fungal bioluminescence.</title>
        <authorList>
            <person name="Tsai I.J."/>
        </authorList>
    </citation>
    <scope>NUCLEOTIDE SEQUENCE</scope>
    <source>
        <strain evidence="7">CCC161011</strain>
    </source>
</reference>
<feature type="compositionally biased region" description="Low complexity" evidence="5">
    <location>
        <begin position="478"/>
        <end position="493"/>
    </location>
</feature>
<comment type="subcellular location">
    <subcellularLocation>
        <location evidence="1">Nucleus</location>
    </subcellularLocation>
</comment>
<feature type="coiled-coil region" evidence="4">
    <location>
        <begin position="83"/>
        <end position="166"/>
    </location>
</feature>
<dbReference type="AlphaFoldDB" id="A0A8H6YI77"/>
<feature type="region of interest" description="Disordered" evidence="5">
    <location>
        <begin position="717"/>
        <end position="741"/>
    </location>
</feature>
<keyword evidence="3" id="KW-0539">Nucleus</keyword>